<reference evidence="2" key="1">
    <citation type="submission" date="2021-03" db="EMBL/GenBank/DDBJ databases">
        <title>Acanthopleuribacteraceae sp. M133.</title>
        <authorList>
            <person name="Wang G."/>
        </authorList>
    </citation>
    <scope>NUCLEOTIDE SEQUENCE</scope>
    <source>
        <strain evidence="2">M133</strain>
    </source>
</reference>
<evidence type="ECO:0000313" key="2">
    <source>
        <dbReference type="EMBL" id="QTD48144.1"/>
    </source>
</evidence>
<dbReference type="RefSeq" id="WP_237377805.1">
    <property type="nucleotide sequence ID" value="NZ_CP071793.1"/>
</dbReference>
<feature type="chain" id="PRO_5035300886" evidence="1">
    <location>
        <begin position="25"/>
        <end position="312"/>
    </location>
</feature>
<dbReference type="EMBL" id="CP071793">
    <property type="protein sequence ID" value="QTD48144.1"/>
    <property type="molecule type" value="Genomic_DNA"/>
</dbReference>
<keyword evidence="3" id="KW-1185">Reference proteome</keyword>
<proteinExistence type="predicted"/>
<protein>
    <submittedName>
        <fullName evidence="2">Uncharacterized protein</fullName>
    </submittedName>
</protein>
<evidence type="ECO:0000313" key="3">
    <source>
        <dbReference type="Proteomes" id="UP000663929"/>
    </source>
</evidence>
<dbReference type="KEGG" id="scor:J3U87_21370"/>
<name>A0A8A4TG12_SULCO</name>
<gene>
    <name evidence="2" type="ORF">J3U87_21370</name>
</gene>
<feature type="signal peptide" evidence="1">
    <location>
        <begin position="1"/>
        <end position="24"/>
    </location>
</feature>
<evidence type="ECO:0000256" key="1">
    <source>
        <dbReference type="SAM" id="SignalP"/>
    </source>
</evidence>
<dbReference type="AlphaFoldDB" id="A0A8A4TG12"/>
<sequence>MRSTARLYSMLLVLVLLGATALTAQDAMTFSEEEDHLHDLKAPMSGETLDIVEFETGHQLIFVALPSTDGQRTVGVAEVVPEGDIPFVSGFQLEEATPHELFLAFTREERPVPRDLAEIYPVEAAKQENRGWALDELAVTEFGLAFADGRLDAMEVEKANIACSNNWFNNWIPDHLYPHDRYDLNQKSVGPLWQNYCAVGNGVCCSFASRKRYQHRRDNADRWTSHVCGRSTGSHNWFCTSASGEAEAYLTFLYRDSNNNGWNNAFSTYYPNDGSVRAYYWYWSGSNYDWQVAVLNAVANQDEWDIYVGWEN</sequence>
<dbReference type="Proteomes" id="UP000663929">
    <property type="component" value="Chromosome"/>
</dbReference>
<accession>A0A8A4TG12</accession>
<organism evidence="2 3">
    <name type="scientific">Sulfidibacter corallicola</name>
    <dbReference type="NCBI Taxonomy" id="2818388"/>
    <lineage>
        <taxon>Bacteria</taxon>
        <taxon>Pseudomonadati</taxon>
        <taxon>Acidobacteriota</taxon>
        <taxon>Holophagae</taxon>
        <taxon>Acanthopleuribacterales</taxon>
        <taxon>Acanthopleuribacteraceae</taxon>
        <taxon>Sulfidibacter</taxon>
    </lineage>
</organism>
<keyword evidence="1" id="KW-0732">Signal</keyword>